<reference evidence="2" key="1">
    <citation type="journal article" date="2021" name="Sci. Adv.">
        <title>The American lobster genome reveals insights on longevity, neural, and immune adaptations.</title>
        <authorList>
            <person name="Polinski J.M."/>
            <person name="Zimin A.V."/>
            <person name="Clark K.F."/>
            <person name="Kohn A.B."/>
            <person name="Sadowski N."/>
            <person name="Timp W."/>
            <person name="Ptitsyn A."/>
            <person name="Khanna P."/>
            <person name="Romanova D.Y."/>
            <person name="Williams P."/>
            <person name="Greenwood S.J."/>
            <person name="Moroz L.L."/>
            <person name="Walt D.R."/>
            <person name="Bodnar A.G."/>
        </authorList>
    </citation>
    <scope>NUCLEOTIDE SEQUENCE</scope>
    <source>
        <strain evidence="2">GMGI-L3</strain>
    </source>
</reference>
<organism evidence="2 3">
    <name type="scientific">Homarus americanus</name>
    <name type="common">American lobster</name>
    <dbReference type="NCBI Taxonomy" id="6706"/>
    <lineage>
        <taxon>Eukaryota</taxon>
        <taxon>Metazoa</taxon>
        <taxon>Ecdysozoa</taxon>
        <taxon>Arthropoda</taxon>
        <taxon>Crustacea</taxon>
        <taxon>Multicrustacea</taxon>
        <taxon>Malacostraca</taxon>
        <taxon>Eumalacostraca</taxon>
        <taxon>Eucarida</taxon>
        <taxon>Decapoda</taxon>
        <taxon>Pleocyemata</taxon>
        <taxon>Astacidea</taxon>
        <taxon>Nephropoidea</taxon>
        <taxon>Nephropidae</taxon>
        <taxon>Homarus</taxon>
    </lineage>
</organism>
<evidence type="ECO:0000313" key="3">
    <source>
        <dbReference type="Proteomes" id="UP000747542"/>
    </source>
</evidence>
<evidence type="ECO:0000313" key="2">
    <source>
        <dbReference type="EMBL" id="KAG7165896.1"/>
    </source>
</evidence>
<protein>
    <submittedName>
        <fullName evidence="2">Uncharacterized protein</fullName>
    </submittedName>
</protein>
<name>A0A8J5K0G7_HOMAM</name>
<dbReference type="Proteomes" id="UP000747542">
    <property type="component" value="Unassembled WGS sequence"/>
</dbReference>
<keyword evidence="3" id="KW-1185">Reference proteome</keyword>
<proteinExistence type="predicted"/>
<comment type="caution">
    <text evidence="2">The sequence shown here is derived from an EMBL/GenBank/DDBJ whole genome shotgun (WGS) entry which is preliminary data.</text>
</comment>
<feature type="region of interest" description="Disordered" evidence="1">
    <location>
        <begin position="267"/>
        <end position="286"/>
    </location>
</feature>
<dbReference type="AlphaFoldDB" id="A0A8J5K0G7"/>
<feature type="non-terminal residue" evidence="2">
    <location>
        <position position="286"/>
    </location>
</feature>
<accession>A0A8J5K0G7</accession>
<feature type="compositionally biased region" description="Basic and acidic residues" evidence="1">
    <location>
        <begin position="208"/>
        <end position="243"/>
    </location>
</feature>
<sequence>MITFGDWGQAELLKTVTSINKFPLQVEIQELIGEVFVVKKLKKRDEKSTSALSRLSDGRVVALWSPSRTGNNVVYGIISYTELEHMKNNKMEELLGNIVVQRKLSRPDGGATSALVGFFYELLKEINHLEKKKNDRTSKAALAGYPRNPPSEVLLGGSPIPVRPCEKTPTKCYKCQSYGHLTKKNQAQRSVPVWDTRTPHVRRPKIYKKQERTKAEEPERDKREKEQQEPQEQEKERQEQEREKMTLIISEFINFFKSLPSLEDQEKLVFKKKERKKKEEIRRTRL</sequence>
<gene>
    <name evidence="2" type="ORF">Hamer_G011795</name>
</gene>
<dbReference type="EMBL" id="JAHLQT010023139">
    <property type="protein sequence ID" value="KAG7165896.1"/>
    <property type="molecule type" value="Genomic_DNA"/>
</dbReference>
<feature type="region of interest" description="Disordered" evidence="1">
    <location>
        <begin position="186"/>
        <end position="243"/>
    </location>
</feature>
<evidence type="ECO:0000256" key="1">
    <source>
        <dbReference type="SAM" id="MobiDB-lite"/>
    </source>
</evidence>